<dbReference type="InterPro" id="IPR018846">
    <property type="entry name" value="Beta-prop_RSE1/DDB1/CPSF1_1st"/>
</dbReference>
<feature type="domain" description="RSE1/DDB1/CPSF1 second beta-propeller" evidence="6">
    <location>
        <begin position="443"/>
        <end position="762"/>
    </location>
</feature>
<organism evidence="7 8">
    <name type="scientific">Canna indica</name>
    <name type="common">Indian-shot</name>
    <dbReference type="NCBI Taxonomy" id="4628"/>
    <lineage>
        <taxon>Eukaryota</taxon>
        <taxon>Viridiplantae</taxon>
        <taxon>Streptophyta</taxon>
        <taxon>Embryophyta</taxon>
        <taxon>Tracheophyta</taxon>
        <taxon>Spermatophyta</taxon>
        <taxon>Magnoliopsida</taxon>
        <taxon>Liliopsida</taxon>
        <taxon>Zingiberales</taxon>
        <taxon>Cannaceae</taxon>
        <taxon>Canna</taxon>
    </lineage>
</organism>
<dbReference type="AlphaFoldDB" id="A0AAQ3L011"/>
<reference evidence="7 8" key="1">
    <citation type="submission" date="2023-10" db="EMBL/GenBank/DDBJ databases">
        <title>Chromosome-scale genome assembly provides insights into flower coloration mechanisms of Canna indica.</title>
        <authorList>
            <person name="Li C."/>
        </authorList>
    </citation>
    <scope>NUCLEOTIDE SEQUENCE [LARGE SCALE GENOMIC DNA]</scope>
    <source>
        <tissue evidence="7">Flower</tissue>
    </source>
</reference>
<evidence type="ECO:0000256" key="1">
    <source>
        <dbReference type="ARBA" id="ARBA00004123"/>
    </source>
</evidence>
<keyword evidence="8" id="KW-1185">Reference proteome</keyword>
<dbReference type="Pfam" id="PF03178">
    <property type="entry name" value="CPSF_A"/>
    <property type="match status" value="1"/>
</dbReference>
<gene>
    <name evidence="7" type="ORF">Cni_G26577</name>
</gene>
<evidence type="ECO:0000259" key="5">
    <source>
        <dbReference type="Pfam" id="PF10433"/>
    </source>
</evidence>
<evidence type="ECO:0000256" key="3">
    <source>
        <dbReference type="SAM" id="MobiDB-lite"/>
    </source>
</evidence>
<dbReference type="Gene3D" id="2.130.10.10">
    <property type="entry name" value="YVTN repeat-like/Quinoprotein amine dehydrogenase"/>
    <property type="match status" value="3"/>
</dbReference>
<dbReference type="Pfam" id="PF10433">
    <property type="entry name" value="Beta-prop_RSE1_1st"/>
    <property type="match status" value="1"/>
</dbReference>
<dbReference type="EMBL" id="CP136897">
    <property type="protein sequence ID" value="WOL17784.1"/>
    <property type="molecule type" value="Genomic_DNA"/>
</dbReference>
<evidence type="ECO:0000259" key="6">
    <source>
        <dbReference type="Pfam" id="PF23726"/>
    </source>
</evidence>
<feature type="region of interest" description="Disordered" evidence="3">
    <location>
        <begin position="818"/>
        <end position="847"/>
    </location>
</feature>
<dbReference type="InterPro" id="IPR004871">
    <property type="entry name" value="RSE1/DDB1/CPSF1_C"/>
</dbReference>
<feature type="domain" description="RSE1/DDB1/CPSF1 C-terminal" evidence="4">
    <location>
        <begin position="862"/>
        <end position="1182"/>
    </location>
</feature>
<evidence type="ECO:0000313" key="8">
    <source>
        <dbReference type="Proteomes" id="UP001327560"/>
    </source>
</evidence>
<keyword evidence="2" id="KW-0539">Nucleus</keyword>
<proteinExistence type="predicted"/>
<dbReference type="InterPro" id="IPR058543">
    <property type="entry name" value="Beta-prop_RSE1/DDB1/CPSF1_2nd"/>
</dbReference>
<dbReference type="Pfam" id="PF23726">
    <property type="entry name" value="Beta-prop_RSE1_2nd"/>
    <property type="match status" value="1"/>
</dbReference>
<dbReference type="InterPro" id="IPR015943">
    <property type="entry name" value="WD40/YVTN_repeat-like_dom_sf"/>
</dbReference>
<dbReference type="Proteomes" id="UP001327560">
    <property type="component" value="Chromosome 8"/>
</dbReference>
<feature type="compositionally biased region" description="Acidic residues" evidence="3">
    <location>
        <begin position="833"/>
        <end position="847"/>
    </location>
</feature>
<dbReference type="SUPFAM" id="SSF69322">
    <property type="entry name" value="Tricorn protease domain 2"/>
    <property type="match status" value="1"/>
</dbReference>
<accession>A0AAQ3L011</accession>
<dbReference type="FunFam" id="2.130.10.10:FF:000041">
    <property type="entry name" value="Splicing factor 3b subunit 3"/>
    <property type="match status" value="1"/>
</dbReference>
<name>A0AAQ3L011_9LILI</name>
<dbReference type="FunFam" id="2.130.10.10:FF:000027">
    <property type="entry name" value="Splicing factor 3B subunit 3"/>
    <property type="match status" value="1"/>
</dbReference>
<dbReference type="GO" id="GO:0003676">
    <property type="term" value="F:nucleic acid binding"/>
    <property type="evidence" value="ECO:0007669"/>
    <property type="project" value="InterPro"/>
</dbReference>
<evidence type="ECO:0000256" key="2">
    <source>
        <dbReference type="ARBA" id="ARBA00023242"/>
    </source>
</evidence>
<feature type="domain" description="RSE1/DDB1/CPSF1 first beta-propeller" evidence="5">
    <location>
        <begin position="14"/>
        <end position="367"/>
    </location>
</feature>
<dbReference type="InterPro" id="IPR050358">
    <property type="entry name" value="RSE1/DDB1/CFT1"/>
</dbReference>
<dbReference type="GO" id="GO:0005634">
    <property type="term" value="C:nucleus"/>
    <property type="evidence" value="ECO:0007669"/>
    <property type="project" value="UniProtKB-SubCell"/>
</dbReference>
<evidence type="ECO:0000259" key="4">
    <source>
        <dbReference type="Pfam" id="PF03178"/>
    </source>
</evidence>
<evidence type="ECO:0000313" key="7">
    <source>
        <dbReference type="EMBL" id="WOL17784.1"/>
    </source>
</evidence>
<dbReference type="PANTHER" id="PTHR10644">
    <property type="entry name" value="DNA REPAIR/RNA PROCESSING CPSF FAMILY"/>
    <property type="match status" value="1"/>
</dbReference>
<comment type="subcellular location">
    <subcellularLocation>
        <location evidence="1">Nucleus</location>
    </subcellularLocation>
</comment>
<sequence>MYLYSLTLQRPGGVVCATNGNFVGGKTQEIVVARGKTLDLLRPDESGKLQTVLSVEVFGAIRSLAQFRLTGSQKDYVVVGSDSGRLVILEYSRERNIFHKVHQETFGKSGCRRIVPGQFLAVDPKGRAVMAAACEKQKLVYVLNRDAAARLTISSPLEAHKTHTITYSVIGVDCGFDNPVFAAIELDYSEADLDPTGQAAADAQKHLTFYELDLGLNHVSRKWSEPVDNGANLLVTVPGGGDGPSGVLVCAENFVIYKNQGHPDVRAVIPRRADLPAERGVLVVSAATHRQKSMFFFLLQTEYGDIFKVTLEHEGDRVSELKIKYFDTIPVTSSMCVLKTGFLFAASEFGNHALYQFQAIGEAEDVEASSATLMETEEGFQPVFFQPRGLKNLVRIDQVQSLMPIMDMKVLNLFEEETPQVFTLCGRGPRSSLRILRPGLAINEMAVSQLPGTPSAVWTVKKNVTDEFDAYIVVSFANATLVLSIGETIEEVSDSGFLDTTPSLSVSLLGDDSLMQVHPNGIRHIREDGRINEWKTPGKKTIVKVGSNRLQVVIALSGGELIYFEMDMTGQLMEVEKHEMPGDVACLDIAPVPEGRQRSRFLAVGSYDNTIRILSLDPDDCMQILSVQSVSSPPESLLLLEVQASTGGEDGADHPASVFLNAGLQNGVLFRTVVDMVTGQLSDTRSRFLGLRAPKLFSAIVRGRQAMLCLSSRPWLGYIHQGHFLLTPLSYETLEYAASFSSDQCAEGVVAVAGEALRIFTIERLGETFNETVVPLRYTPRKFVLQPKRKNLIIIESDQGAFTAEEREAARKECLEAAGMGENGSANNGDQMENGDGDDEEKEDALSDEQYGYPKAESEKWASCIRVLDPRTGNTTCLLELQDNEAAFSVCTVNFHDKEYGTLLAVGTAKGLQFWPKKSVAAGFIHIYRFVEEGKSLELLHKTQVEGVPLALCQFQGRLLAGIGPILRLYDLGKKRLLRKCENKLFPNTIVSIHTYRDRIYVSDIQESFHYCKYRRDENQLYIFADDSVPRWLTASHHIDFDTMAGADKFGNVYFVRLPQDVSDEIEEDPTGGKIKWEQGKLNGAPNKVEEIVQFHVGDVVTCLQKSSLIPGGGECVIYGTVMGSVGALLPFNSREDVDFFSHLEMHMRQEHPPLCGRDHMAFRSAYFPVKDVIDGDLCEQFPTLPPDLQRKISDELDRTPGEILKKLEDVRNRII</sequence>
<protein>
    <submittedName>
        <fullName evidence="7">Splicing factor 3B subunit 3</fullName>
    </submittedName>
</protein>